<dbReference type="Proteomes" id="UP001732700">
    <property type="component" value="Chromosome 4A"/>
</dbReference>
<keyword evidence="2" id="KW-1185">Reference proteome</keyword>
<evidence type="ECO:0000313" key="2">
    <source>
        <dbReference type="Proteomes" id="UP001732700"/>
    </source>
</evidence>
<sequence length="484" mass="54808">MEKTNSAIPSRTGAPGPAGTVVFPDWVMLDRDGRTICHDDDATAAQEAVKNKSTAVEVHTASGHSGYFSFDLVDPPKVSYLDLHWRSVFPPAYPSVLAADENLVLLRIAIPNQPNYYKAPEDLFVYEAGPSPSLLRLPLYTSSARGLVGRKVFLVDNLAIGILQRADHYLVADLIISAAATGREGCHSNGDKGNDPMIAKLCVYYSKKKQWEVRTKKVTNSKFPIIWSTDNVLPFDGRFLCWVDYFRGVLLCDFSNRRDPMIHFVPFPGKKQYSDKVHTSKCYPDRFRSVSISQGIMCFVHIDNGWHEKVYMDENWDDECNEGVQFGSKMDDECNEGVRPSSKIDDEFNVGVQSGPKITIWTLKSDFNWEVHCEIDLGYLWRQTDYKKLGIPSCLPEFPIISLDDPDILYCLLREKEFGGTAWMIKIDMKDKKVKLARKYVNENLSYIADMYVEAHRNSFSNAPLLATVFSKYLKKGLTGNQKL</sequence>
<name>A0ACD5W487_AVESA</name>
<dbReference type="EnsemblPlants" id="AVESA.00010b.r2.4AG0573290.1">
    <property type="protein sequence ID" value="AVESA.00010b.r2.4AG0573290.1.CDS.1"/>
    <property type="gene ID" value="AVESA.00010b.r2.4AG0573290"/>
</dbReference>
<evidence type="ECO:0000313" key="1">
    <source>
        <dbReference type="EnsemblPlants" id="AVESA.00010b.r2.4AG0573290.1.CDS.1"/>
    </source>
</evidence>
<accession>A0ACD5W487</accession>
<reference evidence="1" key="2">
    <citation type="submission" date="2025-09" db="UniProtKB">
        <authorList>
            <consortium name="EnsemblPlants"/>
        </authorList>
    </citation>
    <scope>IDENTIFICATION</scope>
</reference>
<reference evidence="1" key="1">
    <citation type="submission" date="2021-05" db="EMBL/GenBank/DDBJ databases">
        <authorList>
            <person name="Scholz U."/>
            <person name="Mascher M."/>
            <person name="Fiebig A."/>
        </authorList>
    </citation>
    <scope>NUCLEOTIDE SEQUENCE [LARGE SCALE GENOMIC DNA]</scope>
</reference>
<organism evidence="1 2">
    <name type="scientific">Avena sativa</name>
    <name type="common">Oat</name>
    <dbReference type="NCBI Taxonomy" id="4498"/>
    <lineage>
        <taxon>Eukaryota</taxon>
        <taxon>Viridiplantae</taxon>
        <taxon>Streptophyta</taxon>
        <taxon>Embryophyta</taxon>
        <taxon>Tracheophyta</taxon>
        <taxon>Spermatophyta</taxon>
        <taxon>Magnoliopsida</taxon>
        <taxon>Liliopsida</taxon>
        <taxon>Poales</taxon>
        <taxon>Poaceae</taxon>
        <taxon>BOP clade</taxon>
        <taxon>Pooideae</taxon>
        <taxon>Poodae</taxon>
        <taxon>Poeae</taxon>
        <taxon>Poeae Chloroplast Group 1 (Aveneae type)</taxon>
        <taxon>Aveninae</taxon>
        <taxon>Avena</taxon>
    </lineage>
</organism>
<proteinExistence type="predicted"/>
<protein>
    <submittedName>
        <fullName evidence="1">Uncharacterized protein</fullName>
    </submittedName>
</protein>